<dbReference type="AlphaFoldDB" id="H5Y2R1"/>
<gene>
    <name evidence="2" type="ORF">DesyoDRAFT_1154</name>
</gene>
<proteinExistence type="predicted"/>
<name>H5Y2R1_9FIRM</name>
<feature type="region of interest" description="Disordered" evidence="1">
    <location>
        <begin position="135"/>
        <end position="171"/>
    </location>
</feature>
<dbReference type="eggNOG" id="COG2433">
    <property type="taxonomic scope" value="Bacteria"/>
</dbReference>
<accession>H5Y2R1</accession>
<dbReference type="InterPro" id="IPR021451">
    <property type="entry name" value="DUF3102"/>
</dbReference>
<feature type="compositionally biased region" description="Basic and acidic residues" evidence="1">
    <location>
        <begin position="141"/>
        <end position="150"/>
    </location>
</feature>
<dbReference type="Pfam" id="PF11300">
    <property type="entry name" value="DUF3102"/>
    <property type="match status" value="1"/>
</dbReference>
<dbReference type="EMBL" id="CM001441">
    <property type="protein sequence ID" value="EHQ88324.1"/>
    <property type="molecule type" value="Genomic_DNA"/>
</dbReference>
<evidence type="ECO:0000313" key="2">
    <source>
        <dbReference type="EMBL" id="EHQ88324.1"/>
    </source>
</evidence>
<dbReference type="HOGENOM" id="CLU_062996_0_0_9"/>
<organism evidence="2 3">
    <name type="scientific">Desulfosporosinus youngiae DSM 17734</name>
    <dbReference type="NCBI Taxonomy" id="768710"/>
    <lineage>
        <taxon>Bacteria</taxon>
        <taxon>Bacillati</taxon>
        <taxon>Bacillota</taxon>
        <taxon>Clostridia</taxon>
        <taxon>Eubacteriales</taxon>
        <taxon>Desulfitobacteriaceae</taxon>
        <taxon>Desulfosporosinus</taxon>
    </lineage>
</organism>
<dbReference type="OrthoDB" id="1690026at2"/>
<dbReference type="STRING" id="768710.DesyoDRAFT_1154"/>
<evidence type="ECO:0008006" key="4">
    <source>
        <dbReference type="Google" id="ProtNLM"/>
    </source>
</evidence>
<keyword evidence="3" id="KW-1185">Reference proteome</keyword>
<evidence type="ECO:0000313" key="3">
    <source>
        <dbReference type="Proteomes" id="UP000005104"/>
    </source>
</evidence>
<protein>
    <recommendedName>
        <fullName evidence="4">DUF3102 domain-containing protein</fullName>
    </recommendedName>
</protein>
<dbReference type="RefSeq" id="WP_007780551.1">
    <property type="nucleotide sequence ID" value="NZ_CM001441.1"/>
</dbReference>
<dbReference type="Proteomes" id="UP000005104">
    <property type="component" value="Chromosome"/>
</dbReference>
<reference evidence="2 3" key="1">
    <citation type="submission" date="2011-11" db="EMBL/GenBank/DDBJ databases">
        <title>The Noncontiguous Finished genome of Desulfosporosinus youngiae DSM 17734.</title>
        <authorList>
            <consortium name="US DOE Joint Genome Institute (JGI-PGF)"/>
            <person name="Lucas S."/>
            <person name="Han J."/>
            <person name="Lapidus A."/>
            <person name="Cheng J.-F."/>
            <person name="Goodwin L."/>
            <person name="Pitluck S."/>
            <person name="Peters L."/>
            <person name="Ovchinnikova G."/>
            <person name="Lu M."/>
            <person name="Land M.L."/>
            <person name="Hauser L."/>
            <person name="Pester M."/>
            <person name="Spring S."/>
            <person name="Ollivier B."/>
            <person name="Rattei T."/>
            <person name="Klenk H.-P."/>
            <person name="Wagner M."/>
            <person name="Loy A."/>
            <person name="Woyke T.J."/>
        </authorList>
    </citation>
    <scope>NUCLEOTIDE SEQUENCE [LARGE SCALE GENOMIC DNA]</scope>
    <source>
        <strain evidence="2 3">DSM 17734</strain>
    </source>
</reference>
<sequence length="269" mass="30841">MKMEISNRTPEQIASEINFIKEESGKMLLSNAVEIGRRLTEAKELVPHGEWLKWLTESVSYSRSTASRLMKTFREYGPILSSPVGEERPNGASMQHLNYTQGLILFGIPLEDRDRFIADNDVGNMSQRELRQTINENSRTPQEENLHEPKNQVTLKQEEAEEAADKPMNKPMDKLMEPIRVERKIIKPKTVQTALPTENANTDSMKYHAQYAMHRDNMLSAYGELLKTLVALNRVDPVKKEANREEALKITTNMSETLKKYPPAIKIIF</sequence>
<evidence type="ECO:0000256" key="1">
    <source>
        <dbReference type="SAM" id="MobiDB-lite"/>
    </source>
</evidence>